<reference evidence="5 6" key="1">
    <citation type="submission" date="2024-10" db="EMBL/GenBank/DDBJ databases">
        <authorList>
            <person name="Kim D."/>
        </authorList>
    </citation>
    <scope>NUCLEOTIDE SEQUENCE [LARGE SCALE GENOMIC DNA]</scope>
    <source>
        <strain evidence="5">BH-2024</strain>
    </source>
</reference>
<dbReference type="Proteomes" id="UP001620626">
    <property type="component" value="Unassembled WGS sequence"/>
</dbReference>
<dbReference type="SUPFAM" id="SSF46458">
    <property type="entry name" value="Globin-like"/>
    <property type="match status" value="1"/>
</dbReference>
<keyword evidence="6" id="KW-1185">Reference proteome</keyword>
<evidence type="ECO:0000313" key="6">
    <source>
        <dbReference type="Proteomes" id="UP001620626"/>
    </source>
</evidence>
<comment type="caution">
    <text evidence="5">The sequence shown here is derived from an EMBL/GenBank/DDBJ whole genome shotgun (WGS) entry which is preliminary data.</text>
</comment>
<dbReference type="AlphaFoldDB" id="A0ABD2LUY4"/>
<dbReference type="GO" id="GO:0046872">
    <property type="term" value="F:metal ion binding"/>
    <property type="evidence" value="ECO:0007669"/>
    <property type="project" value="UniProtKB-KW"/>
</dbReference>
<feature type="region of interest" description="Disordered" evidence="4">
    <location>
        <begin position="171"/>
        <end position="236"/>
    </location>
</feature>
<sequence length="470" mass="50920">MGNDQSSSTMYATNTGIGTTNNNNNKRRQSTVAFAETVPATTTTTTMALPEHIDDAVAPGGGTNRDAENDGTRHQRPLSQQQSQQQQQNRGGSARSGGGGRRRSSCVALHAGTGAAGDGIYLYQRQMKANSARQEEEKPPSSAHLPLNPARSIESVSSRFCAAPQALSGSRQFLAPSSPTTVARSNSSNRNRRMSVAGDQQDSLRKEMARAAGGGIGTSSSTGGTPQRRFSRATTSNCGANSASIALVTRKMSELAAGTGAETTLNEHLKLSSYQLHILQQSWPRIRSTGVFANAFKDLSRKNASAKEMFQKMSIVEGFSSGKCCDLKEHGRQLGELFDFALQNLNAPSRLIQDRCYRMGEQHFTVFGSGNEAQIWDDLGESISQALAKTESVRGKREAFRAWITLTNFLVESMRVAYTQQFKRRSLHRHSSSSQVVVQLATLEELSPSAQSMMSARHRAHTPTVPLTTL</sequence>
<feature type="compositionally biased region" description="Low complexity" evidence="4">
    <location>
        <begin position="31"/>
        <end position="48"/>
    </location>
</feature>
<proteinExistence type="predicted"/>
<feature type="compositionally biased region" description="Polar residues" evidence="4">
    <location>
        <begin position="171"/>
        <end position="183"/>
    </location>
</feature>
<dbReference type="PANTHER" id="PTHR46458">
    <property type="entry name" value="BLR2807 PROTEIN"/>
    <property type="match status" value="1"/>
</dbReference>
<evidence type="ECO:0000313" key="5">
    <source>
        <dbReference type="EMBL" id="KAL3118677.1"/>
    </source>
</evidence>
<organism evidence="5 6">
    <name type="scientific">Heterodera trifolii</name>
    <dbReference type="NCBI Taxonomy" id="157864"/>
    <lineage>
        <taxon>Eukaryota</taxon>
        <taxon>Metazoa</taxon>
        <taxon>Ecdysozoa</taxon>
        <taxon>Nematoda</taxon>
        <taxon>Chromadorea</taxon>
        <taxon>Rhabditida</taxon>
        <taxon>Tylenchina</taxon>
        <taxon>Tylenchomorpha</taxon>
        <taxon>Tylenchoidea</taxon>
        <taxon>Heteroderidae</taxon>
        <taxon>Heteroderinae</taxon>
        <taxon>Heterodera</taxon>
    </lineage>
</organism>
<feature type="compositionally biased region" description="Low complexity" evidence="4">
    <location>
        <begin position="13"/>
        <end position="24"/>
    </location>
</feature>
<evidence type="ECO:0000256" key="2">
    <source>
        <dbReference type="ARBA" id="ARBA00022723"/>
    </source>
</evidence>
<evidence type="ECO:0000256" key="1">
    <source>
        <dbReference type="ARBA" id="ARBA00022617"/>
    </source>
</evidence>
<feature type="compositionally biased region" description="Low complexity" evidence="4">
    <location>
        <begin position="77"/>
        <end position="93"/>
    </location>
</feature>
<dbReference type="PANTHER" id="PTHR46458:SF21">
    <property type="entry name" value="GLOBIN DOMAIN-CONTAINING PROTEIN"/>
    <property type="match status" value="1"/>
</dbReference>
<keyword evidence="3" id="KW-0408">Iron</keyword>
<feature type="region of interest" description="Disordered" evidence="4">
    <location>
        <begin position="128"/>
        <end position="149"/>
    </location>
</feature>
<gene>
    <name evidence="5" type="ORF">niasHT_006505</name>
</gene>
<protein>
    <submittedName>
        <fullName evidence="5">Uncharacterized protein</fullName>
    </submittedName>
</protein>
<dbReference type="InterPro" id="IPR050532">
    <property type="entry name" value="Globin-like_OT"/>
</dbReference>
<feature type="region of interest" description="Disordered" evidence="4">
    <location>
        <begin position="451"/>
        <end position="470"/>
    </location>
</feature>
<feature type="region of interest" description="Disordered" evidence="4">
    <location>
        <begin position="1"/>
        <end position="105"/>
    </location>
</feature>
<keyword evidence="2" id="KW-0479">Metal-binding</keyword>
<dbReference type="InterPro" id="IPR009050">
    <property type="entry name" value="Globin-like_sf"/>
</dbReference>
<name>A0ABD2LUY4_9BILA</name>
<dbReference type="InterPro" id="IPR044399">
    <property type="entry name" value="Mb-like_M"/>
</dbReference>
<dbReference type="InterPro" id="IPR012292">
    <property type="entry name" value="Globin/Proto"/>
</dbReference>
<evidence type="ECO:0000256" key="3">
    <source>
        <dbReference type="ARBA" id="ARBA00023004"/>
    </source>
</evidence>
<accession>A0ABD2LUY4</accession>
<feature type="compositionally biased region" description="Polar residues" evidence="4">
    <location>
        <begin position="1"/>
        <end position="12"/>
    </location>
</feature>
<evidence type="ECO:0000256" key="4">
    <source>
        <dbReference type="SAM" id="MobiDB-lite"/>
    </source>
</evidence>
<dbReference type="CDD" id="cd01040">
    <property type="entry name" value="Mb-like"/>
    <property type="match status" value="1"/>
</dbReference>
<dbReference type="EMBL" id="JBICBT010000269">
    <property type="protein sequence ID" value="KAL3118677.1"/>
    <property type="molecule type" value="Genomic_DNA"/>
</dbReference>
<keyword evidence="1" id="KW-0349">Heme</keyword>
<dbReference type="Gene3D" id="1.10.490.10">
    <property type="entry name" value="Globins"/>
    <property type="match status" value="1"/>
</dbReference>